<dbReference type="CDD" id="cd00757">
    <property type="entry name" value="ThiF_MoeB_HesA_family"/>
    <property type="match status" value="1"/>
</dbReference>
<keyword evidence="1" id="KW-1133">Transmembrane helix</keyword>
<dbReference type="EMBL" id="QGLT01000004">
    <property type="protein sequence ID" value="PXY99834.1"/>
    <property type="molecule type" value="Genomic_DNA"/>
</dbReference>
<dbReference type="GO" id="GO:0005737">
    <property type="term" value="C:cytoplasm"/>
    <property type="evidence" value="ECO:0007669"/>
    <property type="project" value="TreeGrafter"/>
</dbReference>
<evidence type="ECO:0000313" key="3">
    <source>
        <dbReference type="EMBL" id="PXY99834.1"/>
    </source>
</evidence>
<keyword evidence="1" id="KW-0472">Membrane</keyword>
<dbReference type="InterPro" id="IPR045886">
    <property type="entry name" value="ThiF/MoeB/HesA"/>
</dbReference>
<reference evidence="3 4" key="1">
    <citation type="submission" date="2018-05" db="EMBL/GenBank/DDBJ databases">
        <title>Reference genomes for bee gut microbiota database.</title>
        <authorList>
            <person name="Ellegaard K.M."/>
        </authorList>
    </citation>
    <scope>NUCLEOTIDE SEQUENCE [LARGE SCALE GENOMIC DNA]</scope>
    <source>
        <strain evidence="3 4">ESL0284</strain>
    </source>
</reference>
<dbReference type="SUPFAM" id="SSF69572">
    <property type="entry name" value="Activating enzymes of the ubiquitin-like proteins"/>
    <property type="match status" value="1"/>
</dbReference>
<dbReference type="InterPro" id="IPR000594">
    <property type="entry name" value="ThiF_NAD_FAD-bd"/>
</dbReference>
<dbReference type="GO" id="GO:0004792">
    <property type="term" value="F:thiosulfate-cyanide sulfurtransferase activity"/>
    <property type="evidence" value="ECO:0007669"/>
    <property type="project" value="TreeGrafter"/>
</dbReference>
<feature type="domain" description="Rhodanese" evidence="2">
    <location>
        <begin position="277"/>
        <end position="315"/>
    </location>
</feature>
<protein>
    <submittedName>
        <fullName evidence="3">Thiamine biosynthesis protein ThiF</fullName>
    </submittedName>
</protein>
<dbReference type="PROSITE" id="PS50206">
    <property type="entry name" value="RHODANESE_3"/>
    <property type="match status" value="1"/>
</dbReference>
<organism evidence="3 4">
    <name type="scientific">Commensalibacter melissae</name>
    <dbReference type="NCBI Taxonomy" id="2070537"/>
    <lineage>
        <taxon>Bacteria</taxon>
        <taxon>Pseudomonadati</taxon>
        <taxon>Pseudomonadota</taxon>
        <taxon>Alphaproteobacteria</taxon>
        <taxon>Acetobacterales</taxon>
        <taxon>Acetobacteraceae</taxon>
    </lineage>
</organism>
<dbReference type="OrthoDB" id="9804286at2"/>
<dbReference type="Gene3D" id="3.40.50.720">
    <property type="entry name" value="NAD(P)-binding Rossmann-like Domain"/>
    <property type="match status" value="1"/>
</dbReference>
<feature type="transmembrane region" description="Helical" evidence="1">
    <location>
        <begin position="27"/>
        <end position="51"/>
    </location>
</feature>
<gene>
    <name evidence="3" type="ORF">DK869_07820</name>
</gene>
<evidence type="ECO:0000256" key="1">
    <source>
        <dbReference type="SAM" id="Phobius"/>
    </source>
</evidence>
<dbReference type="CDD" id="cd00158">
    <property type="entry name" value="RHOD"/>
    <property type="match status" value="1"/>
</dbReference>
<dbReference type="InterPro" id="IPR035985">
    <property type="entry name" value="Ubiquitin-activating_enz"/>
</dbReference>
<dbReference type="GO" id="GO:0016779">
    <property type="term" value="F:nucleotidyltransferase activity"/>
    <property type="evidence" value="ECO:0007669"/>
    <property type="project" value="TreeGrafter"/>
</dbReference>
<accession>A0A318N0M2</accession>
<dbReference type="RefSeq" id="WP_110439454.1">
    <property type="nucleotide sequence ID" value="NZ_CP046393.1"/>
</dbReference>
<dbReference type="Pfam" id="PF00899">
    <property type="entry name" value="ThiF"/>
    <property type="match status" value="1"/>
</dbReference>
<keyword evidence="4" id="KW-1185">Reference proteome</keyword>
<dbReference type="PANTHER" id="PTHR10953:SF102">
    <property type="entry name" value="ADENYLYLTRANSFERASE AND SULFURTRANSFERASE MOCS3"/>
    <property type="match status" value="1"/>
</dbReference>
<evidence type="ECO:0000259" key="2">
    <source>
        <dbReference type="PROSITE" id="PS50206"/>
    </source>
</evidence>
<name>A0A318N0M2_9PROT</name>
<keyword evidence="1" id="KW-0812">Transmembrane</keyword>
<dbReference type="PANTHER" id="PTHR10953">
    <property type="entry name" value="UBIQUITIN-ACTIVATING ENZYME E1"/>
    <property type="match status" value="1"/>
</dbReference>
<evidence type="ECO:0000313" key="4">
    <source>
        <dbReference type="Proteomes" id="UP000247565"/>
    </source>
</evidence>
<dbReference type="Proteomes" id="UP000247565">
    <property type="component" value="Unassembled WGS sequence"/>
</dbReference>
<proteinExistence type="predicted"/>
<dbReference type="AlphaFoldDB" id="A0A318N0M2"/>
<dbReference type="InterPro" id="IPR001763">
    <property type="entry name" value="Rhodanese-like_dom"/>
</dbReference>
<dbReference type="GO" id="GO:0008641">
    <property type="term" value="F:ubiquitin-like modifier activating enzyme activity"/>
    <property type="evidence" value="ECO:0007669"/>
    <property type="project" value="InterPro"/>
</dbReference>
<sequence>MEKQFKKQIMLSEVGIEGQERLRKARLLVVGCGGLGNTVLPLLSAAGIGFIRVYDHDIVEVSNLHRQYMYSKSDLGKHKVLVMQNILYRQNPECHIEAYAQKLSFSYISDAMRGIDLVIDAADNFMVTYLLSDKCYEMNIPFISASVLEFQGYVGAFCGGGPSYRSVFPKPSFSNNNCNNIGVMGPVVAIMGSIQAEMAINIIIKLSKPTLGNLFHIDCINWRVGQICFDDAEEPEQKTIISLLDRDSLKVDDYLVELRDEIEAPISVNSHVVRMKPENIENSNFPIDRRIVFICKTGIRAIKAAYQLQFKGYTNLGIIAD</sequence>
<comment type="caution">
    <text evidence="3">The sequence shown here is derived from an EMBL/GenBank/DDBJ whole genome shotgun (WGS) entry which is preliminary data.</text>
</comment>